<feature type="region of interest" description="Disordered" evidence="1">
    <location>
        <begin position="103"/>
        <end position="123"/>
    </location>
</feature>
<evidence type="ECO:0000313" key="2">
    <source>
        <dbReference type="EMBL" id="KAK4133503.1"/>
    </source>
</evidence>
<dbReference type="EMBL" id="MU853412">
    <property type="protein sequence ID" value="KAK4133503.1"/>
    <property type="molecule type" value="Genomic_DNA"/>
</dbReference>
<accession>A0AAN6UI82</accession>
<protein>
    <submittedName>
        <fullName evidence="2">Uncharacterized protein</fullName>
    </submittedName>
</protein>
<comment type="caution">
    <text evidence="2">The sequence shown here is derived from an EMBL/GenBank/DDBJ whole genome shotgun (WGS) entry which is preliminary data.</text>
</comment>
<evidence type="ECO:0000313" key="3">
    <source>
        <dbReference type="Proteomes" id="UP001304895"/>
    </source>
</evidence>
<gene>
    <name evidence="2" type="ORF">BT67DRAFT_442942</name>
</gene>
<reference evidence="2" key="1">
    <citation type="journal article" date="2023" name="Mol. Phylogenet. Evol.">
        <title>Genome-scale phylogeny and comparative genomics of the fungal order Sordariales.</title>
        <authorList>
            <person name="Hensen N."/>
            <person name="Bonometti L."/>
            <person name="Westerberg I."/>
            <person name="Brannstrom I.O."/>
            <person name="Guillou S."/>
            <person name="Cros-Aarteil S."/>
            <person name="Calhoun S."/>
            <person name="Haridas S."/>
            <person name="Kuo A."/>
            <person name="Mondo S."/>
            <person name="Pangilinan J."/>
            <person name="Riley R."/>
            <person name="LaButti K."/>
            <person name="Andreopoulos B."/>
            <person name="Lipzen A."/>
            <person name="Chen C."/>
            <person name="Yan M."/>
            <person name="Daum C."/>
            <person name="Ng V."/>
            <person name="Clum A."/>
            <person name="Steindorff A."/>
            <person name="Ohm R.A."/>
            <person name="Martin F."/>
            <person name="Silar P."/>
            <person name="Natvig D.O."/>
            <person name="Lalanne C."/>
            <person name="Gautier V."/>
            <person name="Ament-Velasquez S.L."/>
            <person name="Kruys A."/>
            <person name="Hutchinson M.I."/>
            <person name="Powell A.J."/>
            <person name="Barry K."/>
            <person name="Miller A.N."/>
            <person name="Grigoriev I.V."/>
            <person name="Debuchy R."/>
            <person name="Gladieux P."/>
            <person name="Hiltunen Thoren M."/>
            <person name="Johannesson H."/>
        </authorList>
    </citation>
    <scope>NUCLEOTIDE SEQUENCE</scope>
    <source>
        <strain evidence="2">CBS 123565</strain>
    </source>
</reference>
<keyword evidence="3" id="KW-1185">Reference proteome</keyword>
<organism evidence="2 3">
    <name type="scientific">Trichocladium antarcticum</name>
    <dbReference type="NCBI Taxonomy" id="1450529"/>
    <lineage>
        <taxon>Eukaryota</taxon>
        <taxon>Fungi</taxon>
        <taxon>Dikarya</taxon>
        <taxon>Ascomycota</taxon>
        <taxon>Pezizomycotina</taxon>
        <taxon>Sordariomycetes</taxon>
        <taxon>Sordariomycetidae</taxon>
        <taxon>Sordariales</taxon>
        <taxon>Chaetomiaceae</taxon>
        <taxon>Trichocladium</taxon>
    </lineage>
</organism>
<name>A0AAN6UI82_9PEZI</name>
<proteinExistence type="predicted"/>
<sequence>MADFTAKGKELLINSLEATSDLAVHTAQAASHAASTTASALVSAALQTLSLPSSSSGMPPRRQEYLSLTDSRINTCGIASPSDAKSLASSDGDMSDSFQEIALQDLAHPSAADGKEARKTRRMRRKDDAINNLIDLLDDAFLPTIRLMDRGSGPAAGGDVPRDPDADPEGL</sequence>
<dbReference type="AlphaFoldDB" id="A0AAN6UI82"/>
<dbReference type="Proteomes" id="UP001304895">
    <property type="component" value="Unassembled WGS sequence"/>
</dbReference>
<evidence type="ECO:0000256" key="1">
    <source>
        <dbReference type="SAM" id="MobiDB-lite"/>
    </source>
</evidence>
<reference evidence="2" key="2">
    <citation type="submission" date="2023-05" db="EMBL/GenBank/DDBJ databases">
        <authorList>
            <consortium name="Lawrence Berkeley National Laboratory"/>
            <person name="Steindorff A."/>
            <person name="Hensen N."/>
            <person name="Bonometti L."/>
            <person name="Westerberg I."/>
            <person name="Brannstrom I.O."/>
            <person name="Guillou S."/>
            <person name="Cros-Aarteil S."/>
            <person name="Calhoun S."/>
            <person name="Haridas S."/>
            <person name="Kuo A."/>
            <person name="Mondo S."/>
            <person name="Pangilinan J."/>
            <person name="Riley R."/>
            <person name="Labutti K."/>
            <person name="Andreopoulos B."/>
            <person name="Lipzen A."/>
            <person name="Chen C."/>
            <person name="Yanf M."/>
            <person name="Daum C."/>
            <person name="Ng V."/>
            <person name="Clum A."/>
            <person name="Ohm R."/>
            <person name="Martin F."/>
            <person name="Silar P."/>
            <person name="Natvig D."/>
            <person name="Lalanne C."/>
            <person name="Gautier V."/>
            <person name="Ament-Velasquez S.L."/>
            <person name="Kruys A."/>
            <person name="Hutchinson M.I."/>
            <person name="Powell A.J."/>
            <person name="Barry K."/>
            <person name="Miller A.N."/>
            <person name="Grigoriev I.V."/>
            <person name="Debuchy R."/>
            <person name="Gladieux P."/>
            <person name="Thoren M.H."/>
            <person name="Johannesson H."/>
        </authorList>
    </citation>
    <scope>NUCLEOTIDE SEQUENCE</scope>
    <source>
        <strain evidence="2">CBS 123565</strain>
    </source>
</reference>
<feature type="region of interest" description="Disordered" evidence="1">
    <location>
        <begin position="147"/>
        <end position="171"/>
    </location>
</feature>